<dbReference type="EMBL" id="NAEP01000073">
    <property type="protein sequence ID" value="PDQ34088.1"/>
    <property type="molecule type" value="Genomic_DNA"/>
</dbReference>
<reference evidence="8" key="1">
    <citation type="submission" date="2017-03" db="EMBL/GenBank/DDBJ databases">
        <authorList>
            <person name="Lund M.B."/>
        </authorList>
    </citation>
    <scope>NUCLEOTIDE SEQUENCE [LARGE SCALE GENOMIC DNA]</scope>
</reference>
<dbReference type="PANTHER" id="PTHR43586:SF8">
    <property type="entry name" value="CYSTEINE DESULFURASE 1, CHLOROPLASTIC"/>
    <property type="match status" value="1"/>
</dbReference>
<dbReference type="SUPFAM" id="SSF53383">
    <property type="entry name" value="PLP-dependent transferases"/>
    <property type="match status" value="1"/>
</dbReference>
<dbReference type="InterPro" id="IPR020578">
    <property type="entry name" value="Aminotrans_V_PyrdxlP_BS"/>
</dbReference>
<dbReference type="InterPro" id="IPR015421">
    <property type="entry name" value="PyrdxlP-dep_Trfase_major"/>
</dbReference>
<evidence type="ECO:0000256" key="3">
    <source>
        <dbReference type="ARBA" id="ARBA00022898"/>
    </source>
</evidence>
<evidence type="ECO:0000256" key="4">
    <source>
        <dbReference type="ARBA" id="ARBA00050776"/>
    </source>
</evidence>
<dbReference type="Gene3D" id="3.90.1150.10">
    <property type="entry name" value="Aspartate Aminotransferase, domain 1"/>
    <property type="match status" value="1"/>
</dbReference>
<dbReference type="InterPro" id="IPR015424">
    <property type="entry name" value="PyrdxlP-dep_Trfase"/>
</dbReference>
<dbReference type="PROSITE" id="PS00595">
    <property type="entry name" value="AA_TRANSFER_CLASS_5"/>
    <property type="match status" value="1"/>
</dbReference>
<comment type="catalytic activity">
    <reaction evidence="4">
        <text>(sulfur carrier)-H + L-cysteine = (sulfur carrier)-SH + L-alanine</text>
        <dbReference type="Rhea" id="RHEA:43892"/>
        <dbReference type="Rhea" id="RHEA-COMP:14737"/>
        <dbReference type="Rhea" id="RHEA-COMP:14739"/>
        <dbReference type="ChEBI" id="CHEBI:29917"/>
        <dbReference type="ChEBI" id="CHEBI:35235"/>
        <dbReference type="ChEBI" id="CHEBI:57972"/>
        <dbReference type="ChEBI" id="CHEBI:64428"/>
        <dbReference type="EC" id="2.8.1.7"/>
    </reaction>
</comment>
<protein>
    <submittedName>
        <fullName evidence="7">Cysteine desulfurase</fullName>
    </submittedName>
</protein>
<evidence type="ECO:0000313" key="7">
    <source>
        <dbReference type="EMBL" id="PDQ34088.1"/>
    </source>
</evidence>
<comment type="caution">
    <text evidence="7">The sequence shown here is derived from an EMBL/GenBank/DDBJ whole genome shotgun (WGS) entry which is preliminary data.</text>
</comment>
<organism evidence="7 8">
    <name type="scientific">Candidatus Lumbricidiphila eiseniae</name>
    <dbReference type="NCBI Taxonomy" id="1969409"/>
    <lineage>
        <taxon>Bacteria</taxon>
        <taxon>Bacillati</taxon>
        <taxon>Actinomycetota</taxon>
        <taxon>Actinomycetes</taxon>
        <taxon>Micrococcales</taxon>
        <taxon>Microbacteriaceae</taxon>
        <taxon>Candidatus Lumbricidiphila</taxon>
    </lineage>
</organism>
<dbReference type="Proteomes" id="UP000219994">
    <property type="component" value="Unassembled WGS sequence"/>
</dbReference>
<dbReference type="AlphaFoldDB" id="A0A2A6FN42"/>
<gene>
    <name evidence="7" type="ORF">B5766_13265</name>
</gene>
<dbReference type="PANTHER" id="PTHR43586">
    <property type="entry name" value="CYSTEINE DESULFURASE"/>
    <property type="match status" value="1"/>
</dbReference>
<evidence type="ECO:0000256" key="1">
    <source>
        <dbReference type="ARBA" id="ARBA00001933"/>
    </source>
</evidence>
<comment type="cofactor">
    <cofactor evidence="1 5">
        <name>pyridoxal 5'-phosphate</name>
        <dbReference type="ChEBI" id="CHEBI:597326"/>
    </cofactor>
</comment>
<evidence type="ECO:0000313" key="8">
    <source>
        <dbReference type="Proteomes" id="UP000219994"/>
    </source>
</evidence>
<sequence>MDPTLPAANLVDQDIQVPVLGGGLVRHVNLDLSASTPSLVSVAQRIQDLQPYYSSVQRGSGYLSEKCTGLVEDARANIAAHANARPDDLVIFTRNTTDALNLLATAVPGDTVVLDIEHHANLLPWRSRRVVESRATLAETLAVVRAELASRPAALLSVTGASNVTGELLPLVQFADIAHAHGARLAVDGAQLVPHRRIDMLAAGVDYLAFSGHKLYAPFGAGVLIGRADWLDAAPPYLAGGGAVGNVTLTEVEWKSGVDRHEAGSPNIFGNISIATALADLTEIGWDALCEHESALRDYLHAELGQINGVRILQGFPDAPDRLGLAAWEVSEGSVGLLAAALSAEHGVSVRAGRFCAHPLVARLATRRNGLRASLGAGSTLDDIDRLVDALARLLKEGPRYEYDRGPHGWHPHHDDRRC</sequence>
<keyword evidence="3" id="KW-0663">Pyridoxal phosphate</keyword>
<evidence type="ECO:0000256" key="2">
    <source>
        <dbReference type="ARBA" id="ARBA00010447"/>
    </source>
</evidence>
<dbReference type="GO" id="GO:0031071">
    <property type="term" value="F:cysteine desulfurase activity"/>
    <property type="evidence" value="ECO:0007669"/>
    <property type="project" value="UniProtKB-EC"/>
</dbReference>
<feature type="domain" description="Aminotransferase class V" evidence="6">
    <location>
        <begin position="28"/>
        <end position="387"/>
    </location>
</feature>
<proteinExistence type="inferred from homology"/>
<dbReference type="InterPro" id="IPR015422">
    <property type="entry name" value="PyrdxlP-dep_Trfase_small"/>
</dbReference>
<evidence type="ECO:0000256" key="5">
    <source>
        <dbReference type="RuleBase" id="RU004504"/>
    </source>
</evidence>
<comment type="similarity">
    <text evidence="2">Belongs to the class-V pyridoxal-phosphate-dependent aminotransferase family. Csd subfamily.</text>
</comment>
<name>A0A2A6FN42_9MICO</name>
<accession>A0A2A6FN42</accession>
<dbReference type="Pfam" id="PF00266">
    <property type="entry name" value="Aminotran_5"/>
    <property type="match status" value="1"/>
</dbReference>
<dbReference type="InterPro" id="IPR000192">
    <property type="entry name" value="Aminotrans_V_dom"/>
</dbReference>
<dbReference type="Gene3D" id="3.40.640.10">
    <property type="entry name" value="Type I PLP-dependent aspartate aminotransferase-like (Major domain)"/>
    <property type="match status" value="1"/>
</dbReference>
<evidence type="ECO:0000259" key="6">
    <source>
        <dbReference type="Pfam" id="PF00266"/>
    </source>
</evidence>